<sequence length="153" mass="17999">MPVYYAKNIEMDFSRFGNVLPFEEDDVARLLNLSDQIEPGFVEFFKKNNGIELCLIYKDDYALADISSIQSIPIVWEKNKSEFKHMANYILISYGPTYHEEFYYKIRGNQARSVFLLDHSNEVHFDDESFEGKGVTHLTSSFDDFVKNLYYEE</sequence>
<evidence type="ECO:0000313" key="2">
    <source>
        <dbReference type="Proteomes" id="UP000076577"/>
    </source>
</evidence>
<dbReference type="PATRIC" id="fig|989403.3.peg.4019"/>
<dbReference type="EMBL" id="LMCB01000074">
    <property type="protein sequence ID" value="KZL15449.1"/>
    <property type="molecule type" value="Genomic_DNA"/>
</dbReference>
<dbReference type="STRING" id="989403.SAMN05421798_1522"/>
<name>A0A165VU66_9HYPH</name>
<evidence type="ECO:0008006" key="3">
    <source>
        <dbReference type="Google" id="ProtNLM"/>
    </source>
</evidence>
<protein>
    <recommendedName>
        <fullName evidence="3">SMI1 / KNR4 family protein</fullName>
    </recommendedName>
</protein>
<keyword evidence="2" id="KW-1185">Reference proteome</keyword>
<dbReference type="RefSeq" id="WP_063297829.1">
    <property type="nucleotide sequence ID" value="NZ_FOFM01000052.1"/>
</dbReference>
<reference evidence="1 2" key="1">
    <citation type="journal article" date="2016" name="Front. Microbiol.">
        <title>Comparative Genomic Analysis Reveals a Diverse Repertoire of Genes Involved in Prokaryote-Eukaryote Interactions within the Pseudovibrio Genus.</title>
        <authorList>
            <person name="Romano S."/>
            <person name="Fernandez-Guerra A."/>
            <person name="Reen F.J."/>
            <person name="Glockner F.O."/>
            <person name="Crowley S.P."/>
            <person name="O'Sullivan O."/>
            <person name="Cotter P.D."/>
            <person name="Adams C."/>
            <person name="Dobson A.D."/>
            <person name="O'Gara F."/>
        </authorList>
    </citation>
    <scope>NUCLEOTIDE SEQUENCE [LARGE SCALE GENOMIC DNA]</scope>
    <source>
        <strain evidence="1 2">Ad2</strain>
    </source>
</reference>
<organism evidence="1 2">
    <name type="scientific">Pseudovibrio axinellae</name>
    <dbReference type="NCBI Taxonomy" id="989403"/>
    <lineage>
        <taxon>Bacteria</taxon>
        <taxon>Pseudomonadati</taxon>
        <taxon>Pseudomonadota</taxon>
        <taxon>Alphaproteobacteria</taxon>
        <taxon>Hyphomicrobiales</taxon>
        <taxon>Stappiaceae</taxon>
        <taxon>Pseudovibrio</taxon>
    </lineage>
</organism>
<gene>
    <name evidence="1" type="ORF">PsAD2_03705</name>
</gene>
<proteinExistence type="predicted"/>
<comment type="caution">
    <text evidence="1">The sequence shown here is derived from an EMBL/GenBank/DDBJ whole genome shotgun (WGS) entry which is preliminary data.</text>
</comment>
<dbReference type="Proteomes" id="UP000076577">
    <property type="component" value="Unassembled WGS sequence"/>
</dbReference>
<accession>A0A165VU66</accession>
<dbReference type="AlphaFoldDB" id="A0A165VU66"/>
<evidence type="ECO:0000313" key="1">
    <source>
        <dbReference type="EMBL" id="KZL15449.1"/>
    </source>
</evidence>